<evidence type="ECO:0000259" key="11">
    <source>
        <dbReference type="PROSITE" id="PS51722"/>
    </source>
</evidence>
<dbReference type="PANTHER" id="PTHR43381">
    <property type="entry name" value="TRANSLATION INITIATION FACTOR IF-2-RELATED"/>
    <property type="match status" value="1"/>
</dbReference>
<dbReference type="Pfam" id="PF00009">
    <property type="entry name" value="GTP_EFTU"/>
    <property type="match status" value="1"/>
</dbReference>
<accession>A0A2M7TJV6</accession>
<comment type="subcellular location">
    <subcellularLocation>
        <location evidence="1">Cytoplasm</location>
    </subcellularLocation>
</comment>
<evidence type="ECO:0000256" key="6">
    <source>
        <dbReference type="ARBA" id="ARBA00022741"/>
    </source>
</evidence>
<evidence type="ECO:0000256" key="9">
    <source>
        <dbReference type="NCBIfam" id="TIGR00487"/>
    </source>
</evidence>
<evidence type="ECO:0000256" key="10">
    <source>
        <dbReference type="RuleBase" id="RU000644"/>
    </source>
</evidence>
<dbReference type="PROSITE" id="PS51722">
    <property type="entry name" value="G_TR_2"/>
    <property type="match status" value="1"/>
</dbReference>
<proteinExistence type="inferred from homology"/>
<dbReference type="GO" id="GO:0003924">
    <property type="term" value="F:GTPase activity"/>
    <property type="evidence" value="ECO:0007669"/>
    <property type="project" value="InterPro"/>
</dbReference>
<dbReference type="NCBIfam" id="TIGR00487">
    <property type="entry name" value="IF-2"/>
    <property type="match status" value="1"/>
</dbReference>
<dbReference type="CDD" id="cd01887">
    <property type="entry name" value="IF2_eIF5B"/>
    <property type="match status" value="1"/>
</dbReference>
<dbReference type="InterPro" id="IPR005225">
    <property type="entry name" value="Small_GTP-bd"/>
</dbReference>
<dbReference type="SUPFAM" id="SSF50447">
    <property type="entry name" value="Translation proteins"/>
    <property type="match status" value="2"/>
</dbReference>
<keyword evidence="8" id="KW-0342">GTP-binding</keyword>
<dbReference type="Pfam" id="PF11987">
    <property type="entry name" value="IF-2"/>
    <property type="match status" value="1"/>
</dbReference>
<evidence type="ECO:0000256" key="8">
    <source>
        <dbReference type="ARBA" id="ARBA00023134"/>
    </source>
</evidence>
<dbReference type="InterPro" id="IPR027417">
    <property type="entry name" value="P-loop_NTPase"/>
</dbReference>
<dbReference type="InterPro" id="IPR023115">
    <property type="entry name" value="TIF_IF2_dom3"/>
</dbReference>
<evidence type="ECO:0000313" key="12">
    <source>
        <dbReference type="EMBL" id="PIZ46958.1"/>
    </source>
</evidence>
<dbReference type="Pfam" id="PF03144">
    <property type="entry name" value="GTP_EFTU_D2"/>
    <property type="match status" value="1"/>
</dbReference>
<dbReference type="GO" id="GO:0005525">
    <property type="term" value="F:GTP binding"/>
    <property type="evidence" value="ECO:0007669"/>
    <property type="project" value="UniProtKB-KW"/>
</dbReference>
<comment type="similarity">
    <text evidence="2 10">Belongs to the TRAFAC class translation factor GTPase superfamily. Classic translation factor GTPase family. IF-2 subfamily.</text>
</comment>
<evidence type="ECO:0000256" key="1">
    <source>
        <dbReference type="ARBA" id="ARBA00004496"/>
    </source>
</evidence>
<dbReference type="SUPFAM" id="SSF52540">
    <property type="entry name" value="P-loop containing nucleoside triphosphate hydrolases"/>
    <property type="match status" value="1"/>
</dbReference>
<evidence type="ECO:0000256" key="3">
    <source>
        <dbReference type="ARBA" id="ARBA00020675"/>
    </source>
</evidence>
<dbReference type="SUPFAM" id="SSF52156">
    <property type="entry name" value="Initiation factor IF2/eIF5b, domain 3"/>
    <property type="match status" value="1"/>
</dbReference>
<dbReference type="FunFam" id="3.40.50.300:FF:000019">
    <property type="entry name" value="Translation initiation factor IF-2"/>
    <property type="match status" value="1"/>
</dbReference>
<name>A0A2M7TJV6_UNCKA</name>
<dbReference type="GO" id="GO:0003743">
    <property type="term" value="F:translation initiation factor activity"/>
    <property type="evidence" value="ECO:0007669"/>
    <property type="project" value="UniProtKB-UniRule"/>
</dbReference>
<evidence type="ECO:0000256" key="7">
    <source>
        <dbReference type="ARBA" id="ARBA00022917"/>
    </source>
</evidence>
<dbReference type="InterPro" id="IPR004161">
    <property type="entry name" value="EFTu-like_2"/>
</dbReference>
<dbReference type="Gene3D" id="3.40.50.300">
    <property type="entry name" value="P-loop containing nucleotide triphosphate hydrolases"/>
    <property type="match status" value="1"/>
</dbReference>
<dbReference type="InterPro" id="IPR053905">
    <property type="entry name" value="EF-G-like_DII"/>
</dbReference>
<dbReference type="EMBL" id="PFNL01000072">
    <property type="protein sequence ID" value="PIZ46958.1"/>
    <property type="molecule type" value="Genomic_DNA"/>
</dbReference>
<gene>
    <name evidence="12" type="primary">infB</name>
    <name evidence="12" type="ORF">COY32_02595</name>
</gene>
<evidence type="ECO:0000256" key="2">
    <source>
        <dbReference type="ARBA" id="ARBA00007733"/>
    </source>
</evidence>
<dbReference type="CDD" id="cd03692">
    <property type="entry name" value="mtIF2_IVc"/>
    <property type="match status" value="1"/>
</dbReference>
<feature type="domain" description="Tr-type G" evidence="11">
    <location>
        <begin position="18"/>
        <end position="186"/>
    </location>
</feature>
<keyword evidence="4" id="KW-0963">Cytoplasm</keyword>
<dbReference type="PANTHER" id="PTHR43381:SF5">
    <property type="entry name" value="TR-TYPE G DOMAIN-CONTAINING PROTEIN"/>
    <property type="match status" value="1"/>
</dbReference>
<dbReference type="FunFam" id="2.40.30.10:FF:000008">
    <property type="entry name" value="Translation initiation factor IF-2"/>
    <property type="match status" value="1"/>
</dbReference>
<dbReference type="InterPro" id="IPR036925">
    <property type="entry name" value="TIF_IF2_dom3_sf"/>
</dbReference>
<dbReference type="FunFam" id="3.40.50.10050:FF:000001">
    <property type="entry name" value="Translation initiation factor IF-2"/>
    <property type="match status" value="1"/>
</dbReference>
<protein>
    <recommendedName>
        <fullName evidence="3 9">Translation initiation factor IF-2</fullName>
    </recommendedName>
</protein>
<dbReference type="AlphaFoldDB" id="A0A2M7TJV6"/>
<organism evidence="12 13">
    <name type="scientific">candidate division WWE3 bacterium CG_4_10_14_0_2_um_filter_41_14</name>
    <dbReference type="NCBI Taxonomy" id="1975072"/>
    <lineage>
        <taxon>Bacteria</taxon>
        <taxon>Katanobacteria</taxon>
    </lineage>
</organism>
<evidence type="ECO:0000313" key="13">
    <source>
        <dbReference type="Proteomes" id="UP000228920"/>
    </source>
</evidence>
<dbReference type="Proteomes" id="UP000228920">
    <property type="component" value="Unassembled WGS sequence"/>
</dbReference>
<evidence type="ECO:0000256" key="4">
    <source>
        <dbReference type="ARBA" id="ARBA00022490"/>
    </source>
</evidence>
<dbReference type="Pfam" id="PF22042">
    <property type="entry name" value="EF-G_D2"/>
    <property type="match status" value="1"/>
</dbReference>
<dbReference type="Gene3D" id="3.40.50.10050">
    <property type="entry name" value="Translation initiation factor IF- 2, domain 3"/>
    <property type="match status" value="1"/>
</dbReference>
<evidence type="ECO:0000256" key="5">
    <source>
        <dbReference type="ARBA" id="ARBA00022540"/>
    </source>
</evidence>
<dbReference type="InterPro" id="IPR015760">
    <property type="entry name" value="TIF_IF2"/>
</dbReference>
<comment type="function">
    <text evidence="10">One of the essential components for the initiation of protein synthesis. Protects formylmethionyl-tRNA from spontaneous hydrolysis and promotes its binding to the 30S ribosomal subunits. Also involved in the hydrolysis of GTP during the formation of the 70S ribosomal complex.</text>
</comment>
<dbReference type="InterPro" id="IPR000795">
    <property type="entry name" value="T_Tr_GTP-bd_dom"/>
</dbReference>
<dbReference type="InterPro" id="IPR000178">
    <property type="entry name" value="TF_IF2_bacterial-like"/>
</dbReference>
<dbReference type="Gene3D" id="2.40.30.10">
    <property type="entry name" value="Translation factors"/>
    <property type="match status" value="2"/>
</dbReference>
<dbReference type="GO" id="GO:0005737">
    <property type="term" value="C:cytoplasm"/>
    <property type="evidence" value="ECO:0007669"/>
    <property type="project" value="UniProtKB-SubCell"/>
</dbReference>
<reference evidence="13" key="1">
    <citation type="submission" date="2017-09" db="EMBL/GenBank/DDBJ databases">
        <title>Depth-based differentiation of microbial function through sediment-hosted aquifers and enrichment of novel symbionts in the deep terrestrial subsurface.</title>
        <authorList>
            <person name="Probst A.J."/>
            <person name="Ladd B."/>
            <person name="Jarett J.K."/>
            <person name="Geller-Mcgrath D.E."/>
            <person name="Sieber C.M.K."/>
            <person name="Emerson J.B."/>
            <person name="Anantharaman K."/>
            <person name="Thomas B.C."/>
            <person name="Malmstrom R."/>
            <person name="Stieglmeier M."/>
            <person name="Klingl A."/>
            <person name="Woyke T."/>
            <person name="Ryan C.M."/>
            <person name="Banfield J.F."/>
        </authorList>
    </citation>
    <scope>NUCLEOTIDE SEQUENCE [LARGE SCALE GENOMIC DNA]</scope>
</reference>
<dbReference type="InterPro" id="IPR009000">
    <property type="entry name" value="Transl_B-barrel_sf"/>
</dbReference>
<keyword evidence="6" id="KW-0547">Nucleotide-binding</keyword>
<keyword evidence="5 10" id="KW-0396">Initiation factor</keyword>
<sequence>MFVVVGQVSYNQSMEVQRRPPIVTILGHVDHGKTSLLDYIRKSDFTSREAGGITQTIGAYQIEHDNKSITFVDTPGHAAFAKMRARGGNVADIIILVVAADDGVMEQTKEAISHAKSSKAPIIVAINKIDTPGAKVEKVCSQLAALDLIAEKNGGNIPTIETSAVTGQGIDVLLAKIHEIALSLPLEVEKDVPLQAVVLESYLDGKRGPVAHLIVRKGTLKSRDFIATETTCARVKTLTNWLGEKLEEAHESDPLEVLGFNDVPEIGEIVTAFDNIKAAQQFVSEHAHKVTVDFLSAADRVRQALSKGDTKEIPLVVKADSNGSLEAVCDAIANLDQDPVALSIIHSGVGNVSEADVLLALPVHGIVIGFNVTVDKNATFVSQKEKVICRTYEVIYRLIEELTDVVHGEIERIVPVELGSARVLQIFELSDKSIVAGSRVESGIIKKGNKVSIVRNDKEVGESVVSSLRIAKDQVSEVAKGKECGIMLKDASQVQVGDTIRALSS</sequence>
<dbReference type="NCBIfam" id="TIGR00231">
    <property type="entry name" value="small_GTP"/>
    <property type="match status" value="1"/>
</dbReference>
<keyword evidence="7 10" id="KW-0648">Protein biosynthesis</keyword>
<comment type="caution">
    <text evidence="12">The sequence shown here is derived from an EMBL/GenBank/DDBJ whole genome shotgun (WGS) entry which is preliminary data.</text>
</comment>